<dbReference type="AlphaFoldDB" id="A0ABD5PTQ4"/>
<accession>A0ABD5PTQ4</accession>
<comment type="caution">
    <text evidence="2">The sequence shown here is derived from an EMBL/GenBank/DDBJ whole genome shotgun (WGS) entry which is preliminary data.</text>
</comment>
<evidence type="ECO:0000313" key="2">
    <source>
        <dbReference type="EMBL" id="MFC4543970.1"/>
    </source>
</evidence>
<name>A0ABD5PTQ4_9EURY</name>
<dbReference type="Proteomes" id="UP001595898">
    <property type="component" value="Unassembled WGS sequence"/>
</dbReference>
<protein>
    <recommendedName>
        <fullName evidence="4">Beta-ketoadipyl CoA thiolase</fullName>
    </recommendedName>
</protein>
<keyword evidence="1" id="KW-1133">Transmembrane helix</keyword>
<dbReference type="EMBL" id="JBHSFA010000009">
    <property type="protein sequence ID" value="MFC4543970.1"/>
    <property type="molecule type" value="Genomic_DNA"/>
</dbReference>
<keyword evidence="1" id="KW-0812">Transmembrane</keyword>
<feature type="transmembrane region" description="Helical" evidence="1">
    <location>
        <begin position="45"/>
        <end position="70"/>
    </location>
</feature>
<keyword evidence="1" id="KW-0472">Membrane</keyword>
<evidence type="ECO:0000256" key="1">
    <source>
        <dbReference type="SAM" id="Phobius"/>
    </source>
</evidence>
<evidence type="ECO:0008006" key="4">
    <source>
        <dbReference type="Google" id="ProtNLM"/>
    </source>
</evidence>
<feature type="transmembrane region" description="Helical" evidence="1">
    <location>
        <begin position="12"/>
        <end position="33"/>
    </location>
</feature>
<evidence type="ECO:0000313" key="3">
    <source>
        <dbReference type="Proteomes" id="UP001595898"/>
    </source>
</evidence>
<keyword evidence="3" id="KW-1185">Reference proteome</keyword>
<dbReference type="RefSeq" id="WP_265339307.1">
    <property type="nucleotide sequence ID" value="NZ_JALIQP010000005.1"/>
</dbReference>
<proteinExistence type="predicted"/>
<sequence>MWYRYAVSTELIVFGAVAILLGVGLLSAARRFYPRLELAEDALSTIRLLTALIAAVLLLTGVGLVLVGLFG</sequence>
<gene>
    <name evidence="2" type="ORF">ACFO5R_18745</name>
</gene>
<organism evidence="2 3">
    <name type="scientific">Halosolutus amylolyticus</name>
    <dbReference type="NCBI Taxonomy" id="2932267"/>
    <lineage>
        <taxon>Archaea</taxon>
        <taxon>Methanobacteriati</taxon>
        <taxon>Methanobacteriota</taxon>
        <taxon>Stenosarchaea group</taxon>
        <taxon>Halobacteria</taxon>
        <taxon>Halobacteriales</taxon>
        <taxon>Natrialbaceae</taxon>
        <taxon>Halosolutus</taxon>
    </lineage>
</organism>
<reference evidence="2 3" key="1">
    <citation type="journal article" date="2019" name="Int. J. Syst. Evol. Microbiol.">
        <title>The Global Catalogue of Microorganisms (GCM) 10K type strain sequencing project: providing services to taxonomists for standard genome sequencing and annotation.</title>
        <authorList>
            <consortium name="The Broad Institute Genomics Platform"/>
            <consortium name="The Broad Institute Genome Sequencing Center for Infectious Disease"/>
            <person name="Wu L."/>
            <person name="Ma J."/>
        </authorList>
    </citation>
    <scope>NUCLEOTIDE SEQUENCE [LARGE SCALE GENOMIC DNA]</scope>
    <source>
        <strain evidence="2 3">WLHS5</strain>
    </source>
</reference>